<sequence length="53" mass="6039">MCQIGNAAHIVYCTNAEVLVKDELNVYNSLKWICVRSKADKDTFQILTIKSLH</sequence>
<reference evidence="1 2" key="1">
    <citation type="submission" date="2013-07" db="EMBL/GenBank/DDBJ databases">
        <title>Sulfurimonas hongkongensis AST-10 Genome Sequencing.</title>
        <authorList>
            <person name="Cai L."/>
            <person name="Zhang T."/>
        </authorList>
    </citation>
    <scope>NUCLEOTIDE SEQUENCE [LARGE SCALE GENOMIC DNA]</scope>
    <source>
        <strain evidence="1 2">AST-10</strain>
    </source>
</reference>
<evidence type="ECO:0000313" key="1">
    <source>
        <dbReference type="EMBL" id="EQB35363.1"/>
    </source>
</evidence>
<keyword evidence="2" id="KW-1185">Reference proteome</keyword>
<organism evidence="1 2">
    <name type="scientific">Sulfurimonas hongkongensis</name>
    <dbReference type="NCBI Taxonomy" id="1172190"/>
    <lineage>
        <taxon>Bacteria</taxon>
        <taxon>Pseudomonadati</taxon>
        <taxon>Campylobacterota</taxon>
        <taxon>Epsilonproteobacteria</taxon>
        <taxon>Campylobacterales</taxon>
        <taxon>Sulfurimonadaceae</taxon>
        <taxon>Sulfurimonas</taxon>
    </lineage>
</organism>
<proteinExistence type="predicted"/>
<dbReference type="EMBL" id="AUPZ01000013">
    <property type="protein sequence ID" value="EQB35363.1"/>
    <property type="molecule type" value="Genomic_DNA"/>
</dbReference>
<accession>T0KQ07</accession>
<dbReference type="STRING" id="1172190.M947_08760"/>
<name>T0KQ07_9BACT</name>
<gene>
    <name evidence="1" type="ORF">M947_08760</name>
</gene>
<dbReference type="AlphaFoldDB" id="T0KQ07"/>
<protein>
    <submittedName>
        <fullName evidence="1">Uncharacterized protein</fullName>
    </submittedName>
</protein>
<dbReference type="Proteomes" id="UP000015520">
    <property type="component" value="Unassembled WGS sequence"/>
</dbReference>
<comment type="caution">
    <text evidence="1">The sequence shown here is derived from an EMBL/GenBank/DDBJ whole genome shotgun (WGS) entry which is preliminary data.</text>
</comment>
<evidence type="ECO:0000313" key="2">
    <source>
        <dbReference type="Proteomes" id="UP000015520"/>
    </source>
</evidence>